<dbReference type="CDD" id="cd00190">
    <property type="entry name" value="Tryp_SPc"/>
    <property type="match status" value="1"/>
</dbReference>
<dbReference type="InterPro" id="IPR043504">
    <property type="entry name" value="Peptidase_S1_PA_chymotrypsin"/>
</dbReference>
<keyword evidence="4" id="KW-0378">Hydrolase</keyword>
<dbReference type="Gene3D" id="2.40.10.10">
    <property type="entry name" value="Trypsin-like serine proteases"/>
    <property type="match status" value="3"/>
</dbReference>
<gene>
    <name evidence="4" type="ORF">LXN57_42920</name>
</gene>
<protein>
    <submittedName>
        <fullName evidence="4">Trypsin-like serine protease</fullName>
        <ecNumber evidence="4">3.4.21.-</ecNumber>
    </submittedName>
</protein>
<keyword evidence="2" id="KW-1015">Disulfide bond</keyword>
<dbReference type="PANTHER" id="PTHR24276">
    <property type="entry name" value="POLYSERASE-RELATED"/>
    <property type="match status" value="1"/>
</dbReference>
<dbReference type="RefSeq" id="WP_251804059.1">
    <property type="nucleotide sequence ID" value="NZ_JAMQOL010000075.1"/>
</dbReference>
<comment type="caution">
    <text evidence="4">The sequence shown here is derived from an EMBL/GenBank/DDBJ whole genome shotgun (WGS) entry which is preliminary data.</text>
</comment>
<dbReference type="SMART" id="SM00020">
    <property type="entry name" value="Tryp_SPc"/>
    <property type="match status" value="1"/>
</dbReference>
<dbReference type="InterPro" id="IPR001254">
    <property type="entry name" value="Trypsin_dom"/>
</dbReference>
<dbReference type="InterPro" id="IPR001314">
    <property type="entry name" value="Peptidase_S1A"/>
</dbReference>
<reference evidence="4 5" key="1">
    <citation type="submission" date="2022-06" db="EMBL/GenBank/DDBJ databases">
        <title>Actinoplanes abujensis sp. nov., isolated from Nigerian arid soil.</title>
        <authorList>
            <person name="Ding P."/>
        </authorList>
    </citation>
    <scope>NUCLEOTIDE SEQUENCE [LARGE SCALE GENOMIC DNA]</scope>
    <source>
        <strain evidence="5">TRM88002</strain>
    </source>
</reference>
<dbReference type="PROSITE" id="PS50240">
    <property type="entry name" value="TRYPSIN_DOM"/>
    <property type="match status" value="1"/>
</dbReference>
<evidence type="ECO:0000256" key="2">
    <source>
        <dbReference type="ARBA" id="ARBA00023157"/>
    </source>
</evidence>
<dbReference type="InterPro" id="IPR009003">
    <property type="entry name" value="Peptidase_S1_PA"/>
</dbReference>
<evidence type="ECO:0000259" key="3">
    <source>
        <dbReference type="PROSITE" id="PS50240"/>
    </source>
</evidence>
<dbReference type="InterPro" id="IPR050430">
    <property type="entry name" value="Peptidase_S1"/>
</dbReference>
<dbReference type="InterPro" id="IPR018114">
    <property type="entry name" value="TRYPSIN_HIS"/>
</dbReference>
<evidence type="ECO:0000256" key="1">
    <source>
        <dbReference type="ARBA" id="ARBA00007664"/>
    </source>
</evidence>
<dbReference type="EC" id="3.4.21.-" evidence="4"/>
<dbReference type="PROSITE" id="PS00134">
    <property type="entry name" value="TRYPSIN_HIS"/>
    <property type="match status" value="1"/>
</dbReference>
<dbReference type="PRINTS" id="PR00722">
    <property type="entry name" value="CHYMOTRYPSIN"/>
</dbReference>
<feature type="domain" description="Peptidase S1" evidence="3">
    <location>
        <begin position="16"/>
        <end position="243"/>
    </location>
</feature>
<sequence length="494" mass="51811">MVMVATFTVSAPAMAIRGGHEAAKPYSFAGSLQRPDSPRDDGHVCGVTLIASRWALTAGHCTRNAGGAQVGTPRDWKVRIGSVSATSGGRVVGVDKFYSYSAHPVADGDIALLRLAAPVAAVPAKLPAIRVADHTPTRIVGWGVTCAEQEPQCYPDRLHEADTTIQPAATCDRSGIVHERELCVGSTDGSVAATNMDSGGPALVRTGRRWTIVGTVSGSNGDDQPVVYTDVRYFVGWIRGIVNGTTVPDDTAVPDLEGAVSFNGCSASVVRTTSSSANDPALLLTNGHCATERPAPGDATVDQPDSQTVRIQDRQGYVQATARTTRLLYATMTGTDVALYRLDKTYAQLGTKVFTLARTAATSGTHLSIISGGAGARYACTVDAVVPHLREAGYQQDRSYRYERGCEATHGTSGAPLVLADGFTVVGVHSTGNDSGEQCTENNPCEVATDGTVSAEQGRRYGQRTTMLPACLTKNSQLDLTRPGCGLPDPAKAN</sequence>
<evidence type="ECO:0000313" key="5">
    <source>
        <dbReference type="Proteomes" id="UP001523216"/>
    </source>
</evidence>
<organism evidence="4 5">
    <name type="scientific">Paractinoplanes hotanensis</name>
    <dbReference type="NCBI Taxonomy" id="2906497"/>
    <lineage>
        <taxon>Bacteria</taxon>
        <taxon>Bacillati</taxon>
        <taxon>Actinomycetota</taxon>
        <taxon>Actinomycetes</taxon>
        <taxon>Micromonosporales</taxon>
        <taxon>Micromonosporaceae</taxon>
        <taxon>Paractinoplanes</taxon>
    </lineage>
</organism>
<dbReference type="Proteomes" id="UP001523216">
    <property type="component" value="Unassembled WGS sequence"/>
</dbReference>
<dbReference type="GO" id="GO:0016787">
    <property type="term" value="F:hydrolase activity"/>
    <property type="evidence" value="ECO:0007669"/>
    <property type="project" value="UniProtKB-KW"/>
</dbReference>
<comment type="similarity">
    <text evidence="1">Belongs to the peptidase S1 family.</text>
</comment>
<name>A0ABT0YE36_9ACTN</name>
<proteinExistence type="inferred from homology"/>
<dbReference type="EMBL" id="JAMQOL010000075">
    <property type="protein sequence ID" value="MCM4084307.1"/>
    <property type="molecule type" value="Genomic_DNA"/>
</dbReference>
<dbReference type="Pfam" id="PF00089">
    <property type="entry name" value="Trypsin"/>
    <property type="match status" value="1"/>
</dbReference>
<keyword evidence="5" id="KW-1185">Reference proteome</keyword>
<dbReference type="SUPFAM" id="SSF50494">
    <property type="entry name" value="Trypsin-like serine proteases"/>
    <property type="match status" value="2"/>
</dbReference>
<evidence type="ECO:0000313" key="4">
    <source>
        <dbReference type="EMBL" id="MCM4084307.1"/>
    </source>
</evidence>
<dbReference type="Pfam" id="PF13365">
    <property type="entry name" value="Trypsin_2"/>
    <property type="match status" value="1"/>
</dbReference>
<dbReference type="PANTHER" id="PTHR24276:SF98">
    <property type="entry name" value="FI18310P1-RELATED"/>
    <property type="match status" value="1"/>
</dbReference>
<accession>A0ABT0YE36</accession>